<dbReference type="EMBL" id="CVRI01000066">
    <property type="protein sequence ID" value="CRL06268.1"/>
    <property type="molecule type" value="Genomic_DNA"/>
</dbReference>
<name>A0A1J1J3A6_9DIPT</name>
<comment type="catalytic activity">
    <reaction evidence="4">
        <text>2 [molybdopterin-synthase sulfur-carrier protein]-C-terminal-Gly-aminoethanethioate + cyclic pyranopterin phosphate + H2O = molybdopterin + 2 [molybdopterin-synthase sulfur-carrier protein]-C-terminal Gly-Gly + 2 H(+)</text>
        <dbReference type="Rhea" id="RHEA:26333"/>
        <dbReference type="Rhea" id="RHEA-COMP:12202"/>
        <dbReference type="Rhea" id="RHEA-COMP:19907"/>
        <dbReference type="ChEBI" id="CHEBI:15377"/>
        <dbReference type="ChEBI" id="CHEBI:15378"/>
        <dbReference type="ChEBI" id="CHEBI:58698"/>
        <dbReference type="ChEBI" id="CHEBI:59648"/>
        <dbReference type="ChEBI" id="CHEBI:90778"/>
        <dbReference type="ChEBI" id="CHEBI:232372"/>
        <dbReference type="EC" id="2.8.1.12"/>
    </reaction>
</comment>
<organism evidence="5 6">
    <name type="scientific">Clunio marinus</name>
    <dbReference type="NCBI Taxonomy" id="568069"/>
    <lineage>
        <taxon>Eukaryota</taxon>
        <taxon>Metazoa</taxon>
        <taxon>Ecdysozoa</taxon>
        <taxon>Arthropoda</taxon>
        <taxon>Hexapoda</taxon>
        <taxon>Insecta</taxon>
        <taxon>Pterygota</taxon>
        <taxon>Neoptera</taxon>
        <taxon>Endopterygota</taxon>
        <taxon>Diptera</taxon>
        <taxon>Nematocera</taxon>
        <taxon>Chironomoidea</taxon>
        <taxon>Chironomidae</taxon>
        <taxon>Clunio</taxon>
    </lineage>
</organism>
<evidence type="ECO:0000256" key="3">
    <source>
        <dbReference type="ARBA" id="ARBA00023150"/>
    </source>
</evidence>
<dbReference type="OrthoDB" id="5531344at2759"/>
<dbReference type="GO" id="GO:1990140">
    <property type="term" value="C:molybdopterin synthase complex"/>
    <property type="evidence" value="ECO:0007669"/>
    <property type="project" value="UniProtKB-UniRule"/>
</dbReference>
<feature type="binding site" evidence="4">
    <location>
        <position position="117"/>
    </location>
    <ligand>
        <name>substrate</name>
    </ligand>
</feature>
<dbReference type="UniPathway" id="UPA00344"/>
<comment type="subunit">
    <text evidence="4">Heterotetramer; composed of 2 small (MOCS2A) and 2 large (MOCS2B) subunits.</text>
</comment>
<comment type="similarity">
    <text evidence="4">Belongs to the MoaE family. MOCS2B subfamily.</text>
</comment>
<keyword evidence="3 4" id="KW-0501">Molybdenum cofactor biosynthesis</keyword>
<comment type="function">
    <text evidence="4">Catalytic subunit of the molybdopterin synthase complex, a complex that catalyzes the conversion of precursor Z into molybdopterin. Acts by mediating the incorporation of 2 sulfur atoms from thiocarboxylated MOCS2A into precursor Z to generate a dithiolene group.</text>
</comment>
<dbReference type="PANTHER" id="PTHR23404">
    <property type="entry name" value="MOLYBDOPTERIN SYNTHASE RELATED"/>
    <property type="match status" value="1"/>
</dbReference>
<sequence length="158" mass="18236">MDFLKLTFDKLDPTEISELVTHESCGALAMFAGTTRDNFEGKEVVSLEYKAYNEMAKKEMASICYEIRQRWPDVKHIAMHHRLGLVPVKEASVIIAISSPHRKTSLEALPFALDELKKSVPVWKKEFYKEKDGEGSSQWKENPECTWSKRHQLDNHNI</sequence>
<keyword evidence="1 4" id="KW-0963">Cytoplasm</keyword>
<keyword evidence="2 4" id="KW-0808">Transferase</keyword>
<evidence type="ECO:0000313" key="5">
    <source>
        <dbReference type="EMBL" id="CRL06268.1"/>
    </source>
</evidence>
<dbReference type="FunFam" id="3.90.1170.40:FF:000002">
    <property type="entry name" value="Molybdopterin synthase catalytic subunit"/>
    <property type="match status" value="1"/>
</dbReference>
<keyword evidence="6" id="KW-1185">Reference proteome</keyword>
<evidence type="ECO:0000256" key="1">
    <source>
        <dbReference type="ARBA" id="ARBA00022490"/>
    </source>
</evidence>
<evidence type="ECO:0000256" key="2">
    <source>
        <dbReference type="ARBA" id="ARBA00022679"/>
    </source>
</evidence>
<dbReference type="AlphaFoldDB" id="A0A1J1J3A6"/>
<evidence type="ECO:0000256" key="4">
    <source>
        <dbReference type="HAMAP-Rule" id="MF_03052"/>
    </source>
</evidence>
<gene>
    <name evidence="4" type="primary">Mocs2</name>
    <name evidence="5" type="ORF">CLUMA_CG019130</name>
</gene>
<comment type="miscellaneous">
    <text evidence="4">This protein is produced by a bicistronic gene which also produces the large subunit (MOCS2A).</text>
</comment>
<comment type="subcellular location">
    <subcellularLocation>
        <location evidence="4">Cytoplasm</location>
    </subcellularLocation>
</comment>
<dbReference type="InterPro" id="IPR028888">
    <property type="entry name" value="MOCS2B_euk"/>
</dbReference>
<dbReference type="SUPFAM" id="SSF54690">
    <property type="entry name" value="Molybdopterin synthase subunit MoaE"/>
    <property type="match status" value="1"/>
</dbReference>
<dbReference type="Gene3D" id="3.90.1170.40">
    <property type="entry name" value="Molybdopterin biosynthesis MoaE subunit"/>
    <property type="match status" value="1"/>
</dbReference>
<dbReference type="EC" id="2.8.1.12" evidence="4"/>
<dbReference type="CDD" id="cd00756">
    <property type="entry name" value="MoaE"/>
    <property type="match status" value="1"/>
</dbReference>
<dbReference type="InterPro" id="IPR036563">
    <property type="entry name" value="MoaE_sf"/>
</dbReference>
<dbReference type="Pfam" id="PF02391">
    <property type="entry name" value="MoaE"/>
    <property type="match status" value="1"/>
</dbReference>
<proteinExistence type="inferred from homology"/>
<dbReference type="GO" id="GO:0006777">
    <property type="term" value="P:Mo-molybdopterin cofactor biosynthetic process"/>
    <property type="evidence" value="ECO:0007669"/>
    <property type="project" value="UniProtKB-UniRule"/>
</dbReference>
<protein>
    <recommendedName>
        <fullName evidence="4">Molybdopterin synthase catalytic subunit</fullName>
        <ecNumber evidence="4">2.8.1.12</ecNumber>
    </recommendedName>
    <alternativeName>
        <fullName evidence="4">Molybdenum cofactor synthesis protein 2 large subunit</fullName>
    </alternativeName>
    <alternativeName>
        <fullName evidence="4">Molybdenum cofactor synthesis protein 2B</fullName>
        <shortName evidence="4">MOCS2B</shortName>
    </alternativeName>
</protein>
<dbReference type="InterPro" id="IPR003448">
    <property type="entry name" value="Mopterin_biosynth_MoaE"/>
</dbReference>
<dbReference type="STRING" id="568069.A0A1J1J3A6"/>
<dbReference type="Proteomes" id="UP000183832">
    <property type="component" value="Unassembled WGS sequence"/>
</dbReference>
<dbReference type="HAMAP" id="MF_03052">
    <property type="entry name" value="MOC2B"/>
    <property type="match status" value="1"/>
</dbReference>
<accession>A0A1J1J3A6</accession>
<evidence type="ECO:0000313" key="6">
    <source>
        <dbReference type="Proteomes" id="UP000183832"/>
    </source>
</evidence>
<reference evidence="5 6" key="1">
    <citation type="submission" date="2015-04" db="EMBL/GenBank/DDBJ databases">
        <authorList>
            <person name="Syromyatnikov M.Y."/>
            <person name="Popov V.N."/>
        </authorList>
    </citation>
    <scope>NUCLEOTIDE SEQUENCE [LARGE SCALE GENOMIC DNA]</scope>
</reference>
<feature type="binding site" evidence="4">
    <location>
        <begin position="101"/>
        <end position="102"/>
    </location>
    <ligand>
        <name>substrate</name>
    </ligand>
</feature>
<feature type="binding site" evidence="4">
    <location>
        <begin position="124"/>
        <end position="126"/>
    </location>
    <ligand>
        <name>substrate</name>
    </ligand>
</feature>
<comment type="pathway">
    <text evidence="4">Cofactor biosynthesis; molybdopterin biosynthesis.</text>
</comment>
<dbReference type="GO" id="GO:0030366">
    <property type="term" value="F:molybdopterin synthase activity"/>
    <property type="evidence" value="ECO:0007669"/>
    <property type="project" value="UniProtKB-UniRule"/>
</dbReference>